<evidence type="ECO:0000313" key="3">
    <source>
        <dbReference type="EMBL" id="SAK41349.1"/>
    </source>
</evidence>
<evidence type="ECO:0000256" key="1">
    <source>
        <dbReference type="ARBA" id="ARBA00006226"/>
    </source>
</evidence>
<name>A0A157Z7Q2_9BURK</name>
<comment type="caution">
    <text evidence="3">The sequence shown here is derived from an EMBL/GenBank/DDBJ whole genome shotgun (WGS) entry which is preliminary data.</text>
</comment>
<dbReference type="NCBIfam" id="TIGR02385">
    <property type="entry name" value="RelE_StbE"/>
    <property type="match status" value="1"/>
</dbReference>
<dbReference type="OrthoDB" id="9798046at2"/>
<comment type="similarity">
    <text evidence="1">Belongs to the RelE toxin family.</text>
</comment>
<keyword evidence="2" id="KW-1277">Toxin-antitoxin system</keyword>
<dbReference type="PANTHER" id="PTHR33755">
    <property type="entry name" value="TOXIN PARE1-RELATED"/>
    <property type="match status" value="1"/>
</dbReference>
<dbReference type="InterPro" id="IPR035093">
    <property type="entry name" value="RelE/ParE_toxin_dom_sf"/>
</dbReference>
<dbReference type="Proteomes" id="UP000054870">
    <property type="component" value="Unassembled WGS sequence"/>
</dbReference>
<sequence>MLVDWRPRARRQLSEIYEYIEERDPQAAENILSLVREAVRALADVPYIYRRGRVSNTREMVVHPNYLVVYRVTDRVTVLDVLHARRRYPSDKGY</sequence>
<organism evidence="3 4">
    <name type="scientific">Caballeronia catudaia</name>
    <dbReference type="NCBI Taxonomy" id="1777136"/>
    <lineage>
        <taxon>Bacteria</taxon>
        <taxon>Pseudomonadati</taxon>
        <taxon>Pseudomonadota</taxon>
        <taxon>Betaproteobacteria</taxon>
        <taxon>Burkholderiales</taxon>
        <taxon>Burkholderiaceae</taxon>
        <taxon>Caballeronia</taxon>
    </lineage>
</organism>
<dbReference type="AlphaFoldDB" id="A0A157Z7Q2"/>
<accession>A0A157Z7Q2</accession>
<reference evidence="3" key="1">
    <citation type="submission" date="2016-01" db="EMBL/GenBank/DDBJ databases">
        <authorList>
            <person name="Peeters C."/>
        </authorList>
    </citation>
    <scope>NUCLEOTIDE SEQUENCE [LARGE SCALE GENOMIC DNA]</scope>
    <source>
        <strain evidence="3">LMG 29318</strain>
    </source>
</reference>
<dbReference type="InterPro" id="IPR007712">
    <property type="entry name" value="RelE/ParE_toxin"/>
</dbReference>
<evidence type="ECO:0000256" key="2">
    <source>
        <dbReference type="ARBA" id="ARBA00022649"/>
    </source>
</evidence>
<keyword evidence="4" id="KW-1185">Reference proteome</keyword>
<evidence type="ECO:0000313" key="4">
    <source>
        <dbReference type="Proteomes" id="UP000054870"/>
    </source>
</evidence>
<proteinExistence type="inferred from homology"/>
<dbReference type="Pfam" id="PF05016">
    <property type="entry name" value="ParE_toxin"/>
    <property type="match status" value="1"/>
</dbReference>
<gene>
    <name evidence="3" type="ORF">AWB75_00329</name>
</gene>
<dbReference type="RefSeq" id="WP_061122317.1">
    <property type="nucleotide sequence ID" value="NZ_FCOF02000001.1"/>
</dbReference>
<dbReference type="EMBL" id="FCOF02000001">
    <property type="protein sequence ID" value="SAK41349.1"/>
    <property type="molecule type" value="Genomic_DNA"/>
</dbReference>
<dbReference type="InterPro" id="IPR051803">
    <property type="entry name" value="TA_system_RelE-like_toxin"/>
</dbReference>
<protein>
    <submittedName>
        <fullName evidence="3">Translation repressor RelE</fullName>
    </submittedName>
</protein>
<dbReference type="Gene3D" id="3.30.2310.20">
    <property type="entry name" value="RelE-like"/>
    <property type="match status" value="1"/>
</dbReference>